<evidence type="ECO:0000259" key="13">
    <source>
        <dbReference type="Pfam" id="PF01435"/>
    </source>
</evidence>
<keyword evidence="6 12" id="KW-0479">Metal-binding</keyword>
<feature type="binding site" evidence="12">
    <location>
        <position position="149"/>
    </location>
    <ligand>
        <name>Zn(2+)</name>
        <dbReference type="ChEBI" id="CHEBI:29105"/>
        <note>catalytic</note>
    </ligand>
</feature>
<evidence type="ECO:0000256" key="2">
    <source>
        <dbReference type="ARBA" id="ARBA00009779"/>
    </source>
</evidence>
<evidence type="ECO:0000256" key="7">
    <source>
        <dbReference type="ARBA" id="ARBA00022801"/>
    </source>
</evidence>
<comment type="caution">
    <text evidence="14">The sequence shown here is derived from an EMBL/GenBank/DDBJ whole genome shotgun (WGS) entry which is preliminary data.</text>
</comment>
<dbReference type="AlphaFoldDB" id="A0A6M2BME6"/>
<comment type="similarity">
    <text evidence="2 12">Belongs to the peptidase M48B family.</text>
</comment>
<dbReference type="Pfam" id="PF01435">
    <property type="entry name" value="Peptidase_M48"/>
    <property type="match status" value="1"/>
</dbReference>
<feature type="binding site" evidence="12">
    <location>
        <position position="225"/>
    </location>
    <ligand>
        <name>Zn(2+)</name>
        <dbReference type="ChEBI" id="CHEBI:29105"/>
        <note>catalytic</note>
    </ligand>
</feature>
<feature type="transmembrane region" description="Helical" evidence="12">
    <location>
        <begin position="196"/>
        <end position="220"/>
    </location>
</feature>
<feature type="transmembrane region" description="Helical" evidence="12">
    <location>
        <begin position="155"/>
        <end position="176"/>
    </location>
</feature>
<feature type="active site" evidence="12">
    <location>
        <position position="146"/>
    </location>
</feature>
<evidence type="ECO:0000256" key="5">
    <source>
        <dbReference type="ARBA" id="ARBA00022692"/>
    </source>
</evidence>
<keyword evidence="5 12" id="KW-0812">Transmembrane</keyword>
<evidence type="ECO:0000256" key="9">
    <source>
        <dbReference type="ARBA" id="ARBA00022989"/>
    </source>
</evidence>
<feature type="binding site" evidence="12">
    <location>
        <position position="145"/>
    </location>
    <ligand>
        <name>Zn(2+)</name>
        <dbReference type="ChEBI" id="CHEBI:29105"/>
        <note>catalytic</note>
    </ligand>
</feature>
<keyword evidence="10 12" id="KW-0482">Metalloprotease</keyword>
<dbReference type="InterPro" id="IPR050083">
    <property type="entry name" value="HtpX_protease"/>
</dbReference>
<name>A0A6M2BME6_9GAMM</name>
<evidence type="ECO:0000256" key="3">
    <source>
        <dbReference type="ARBA" id="ARBA00022475"/>
    </source>
</evidence>
<evidence type="ECO:0000313" key="14">
    <source>
        <dbReference type="EMBL" id="NGY03588.1"/>
    </source>
</evidence>
<evidence type="ECO:0000256" key="10">
    <source>
        <dbReference type="ARBA" id="ARBA00023049"/>
    </source>
</evidence>
<dbReference type="EMBL" id="JAAMOW010000001">
    <property type="protein sequence ID" value="NGY03588.1"/>
    <property type="molecule type" value="Genomic_DNA"/>
</dbReference>
<evidence type="ECO:0000256" key="8">
    <source>
        <dbReference type="ARBA" id="ARBA00022833"/>
    </source>
</evidence>
<protein>
    <recommendedName>
        <fullName evidence="12">Protease HtpX</fullName>
        <ecNumber evidence="12">3.4.24.-</ecNumber>
    </recommendedName>
    <alternativeName>
        <fullName evidence="12">Heat shock protein HtpX</fullName>
    </alternativeName>
</protein>
<dbReference type="Proteomes" id="UP000472676">
    <property type="component" value="Unassembled WGS sequence"/>
</dbReference>
<evidence type="ECO:0000256" key="11">
    <source>
        <dbReference type="ARBA" id="ARBA00023136"/>
    </source>
</evidence>
<dbReference type="GO" id="GO:0005886">
    <property type="term" value="C:plasma membrane"/>
    <property type="evidence" value="ECO:0007669"/>
    <property type="project" value="UniProtKB-SubCell"/>
</dbReference>
<keyword evidence="15" id="KW-1185">Reference proteome</keyword>
<keyword evidence="4 12" id="KW-0645">Protease</keyword>
<feature type="domain" description="Peptidase M48" evidence="13">
    <location>
        <begin position="80"/>
        <end position="290"/>
    </location>
</feature>
<keyword evidence="12" id="KW-0346">Stress response</keyword>
<comment type="cofactor">
    <cofactor evidence="12">
        <name>Zn(2+)</name>
        <dbReference type="ChEBI" id="CHEBI:29105"/>
    </cofactor>
    <text evidence="12">Binds 1 zinc ion per subunit.</text>
</comment>
<evidence type="ECO:0000256" key="1">
    <source>
        <dbReference type="ARBA" id="ARBA00004651"/>
    </source>
</evidence>
<dbReference type="HAMAP" id="MF_00188">
    <property type="entry name" value="Pept_M48_protease_HtpX"/>
    <property type="match status" value="1"/>
</dbReference>
<dbReference type="GO" id="GO:0004222">
    <property type="term" value="F:metalloendopeptidase activity"/>
    <property type="evidence" value="ECO:0007669"/>
    <property type="project" value="UniProtKB-UniRule"/>
</dbReference>
<keyword evidence="11 12" id="KW-0472">Membrane</keyword>
<dbReference type="GO" id="GO:0006508">
    <property type="term" value="P:proteolysis"/>
    <property type="evidence" value="ECO:0007669"/>
    <property type="project" value="UniProtKB-KW"/>
</dbReference>
<keyword evidence="3 12" id="KW-1003">Cell membrane</keyword>
<proteinExistence type="inferred from homology"/>
<accession>A0A6M2BME6</accession>
<dbReference type="NCBIfam" id="NF003965">
    <property type="entry name" value="PRK05457.1"/>
    <property type="match status" value="1"/>
</dbReference>
<evidence type="ECO:0000256" key="4">
    <source>
        <dbReference type="ARBA" id="ARBA00022670"/>
    </source>
</evidence>
<comment type="subcellular location">
    <subcellularLocation>
        <location evidence="1 12">Cell membrane</location>
        <topology evidence="1 12">Multi-pass membrane protein</topology>
    </subcellularLocation>
</comment>
<evidence type="ECO:0000256" key="12">
    <source>
        <dbReference type="HAMAP-Rule" id="MF_00188"/>
    </source>
</evidence>
<keyword evidence="8 12" id="KW-0862">Zinc</keyword>
<feature type="transmembrane region" description="Helical" evidence="12">
    <location>
        <begin position="36"/>
        <end position="59"/>
    </location>
</feature>
<dbReference type="CDD" id="cd07335">
    <property type="entry name" value="M48B_HtpX_like"/>
    <property type="match status" value="1"/>
</dbReference>
<dbReference type="EC" id="3.4.24.-" evidence="12"/>
<evidence type="ECO:0000313" key="15">
    <source>
        <dbReference type="Proteomes" id="UP000472676"/>
    </source>
</evidence>
<dbReference type="InterPro" id="IPR022919">
    <property type="entry name" value="Pept_M48_protease_HtpX"/>
</dbReference>
<gene>
    <name evidence="12 14" type="primary">htpX</name>
    <name evidence="14" type="ORF">G7Y85_02310</name>
</gene>
<dbReference type="InterPro" id="IPR001915">
    <property type="entry name" value="Peptidase_M48"/>
</dbReference>
<evidence type="ECO:0000256" key="6">
    <source>
        <dbReference type="ARBA" id="ARBA00022723"/>
    </source>
</evidence>
<dbReference type="PANTHER" id="PTHR43221">
    <property type="entry name" value="PROTEASE HTPX"/>
    <property type="match status" value="1"/>
</dbReference>
<reference evidence="14 15" key="1">
    <citation type="journal article" date="2014" name="Int. J. Syst. Evol. Microbiol.">
        <title>Solimonas terrae sp. nov., isolated from soil.</title>
        <authorList>
            <person name="Kim S.J."/>
            <person name="Moon J.Y."/>
            <person name="Weon H.Y."/>
            <person name="Ahn J.H."/>
            <person name="Chen W.M."/>
            <person name="Kwon S.W."/>
        </authorList>
    </citation>
    <scope>NUCLEOTIDE SEQUENCE [LARGE SCALE GENOMIC DNA]</scope>
    <source>
        <strain evidence="14 15">KIS83-12</strain>
    </source>
</reference>
<keyword evidence="9 12" id="KW-1133">Transmembrane helix</keyword>
<organism evidence="14 15">
    <name type="scientific">Solimonas terrae</name>
    <dbReference type="NCBI Taxonomy" id="1396819"/>
    <lineage>
        <taxon>Bacteria</taxon>
        <taxon>Pseudomonadati</taxon>
        <taxon>Pseudomonadota</taxon>
        <taxon>Gammaproteobacteria</taxon>
        <taxon>Nevskiales</taxon>
        <taxon>Nevskiaceae</taxon>
        <taxon>Solimonas</taxon>
    </lineage>
</organism>
<dbReference type="PANTHER" id="PTHR43221:SF1">
    <property type="entry name" value="PROTEASE HTPX"/>
    <property type="match status" value="1"/>
</dbReference>
<sequence length="294" mass="31714">MKRVLLFLATNLAIVLILSVVTSLLGVNHWLMANGLNYSALLVFCFVFGMGGAFISLALSKPIAKWTTGARVLKEPRSSSEMWLLQTVERQARAAGVGMPEVAIFDAPEPNAFATGMSRNNSLVAVSTGLLHSMSQDEVEAVLGHEMSHIANGDMVTLTLIQGVLNTFVMFLARVIGYAIDQAVFRRGADDRGPGIGYFFTVMILQLVFGILASMIVAWFSRRREFRADAGGAHLAGKRKMIAALQRLQAAHGESSLPQNMTAMGITGGQLARLFASHPPLEVRIAALQQAQTA</sequence>
<keyword evidence="7 12" id="KW-0378">Hydrolase</keyword>
<dbReference type="GO" id="GO:0008270">
    <property type="term" value="F:zinc ion binding"/>
    <property type="evidence" value="ECO:0007669"/>
    <property type="project" value="UniProtKB-UniRule"/>
</dbReference>
<dbReference type="RefSeq" id="WP_166251119.1">
    <property type="nucleotide sequence ID" value="NZ_JAAMOW010000001.1"/>
</dbReference>
<dbReference type="Gene3D" id="3.30.2010.10">
    <property type="entry name" value="Metalloproteases ('zincins'), catalytic domain"/>
    <property type="match status" value="1"/>
</dbReference>